<protein>
    <recommendedName>
        <fullName evidence="8">C2H2-type domain-containing protein</fullName>
    </recommendedName>
</protein>
<evidence type="ECO:0000256" key="6">
    <source>
        <dbReference type="PROSITE-ProRule" id="PRU00042"/>
    </source>
</evidence>
<evidence type="ECO:0000313" key="10">
    <source>
        <dbReference type="Proteomes" id="UP000269539"/>
    </source>
</evidence>
<dbReference type="FunFam" id="3.30.160.60:FF:000072">
    <property type="entry name" value="zinc finger protein 143 isoform X1"/>
    <property type="match status" value="2"/>
</dbReference>
<gene>
    <name evidence="9" type="ORF">D0864_06444</name>
</gene>
<dbReference type="PANTHER" id="PTHR23235">
    <property type="entry name" value="KRUEPPEL-LIKE TRANSCRIPTION FACTOR"/>
    <property type="match status" value="1"/>
</dbReference>
<dbReference type="InterPro" id="IPR013087">
    <property type="entry name" value="Znf_C2H2_type"/>
</dbReference>
<keyword evidence="5" id="KW-0862">Zinc</keyword>
<feature type="compositionally biased region" description="Low complexity" evidence="7">
    <location>
        <begin position="278"/>
        <end position="287"/>
    </location>
</feature>
<feature type="region of interest" description="Disordered" evidence="7">
    <location>
        <begin position="266"/>
        <end position="294"/>
    </location>
</feature>
<dbReference type="AlphaFoldDB" id="A0A3M7FKW5"/>
<dbReference type="PROSITE" id="PS00028">
    <property type="entry name" value="ZINC_FINGER_C2H2_1"/>
    <property type="match status" value="4"/>
</dbReference>
<dbReference type="PANTHER" id="PTHR23235:SF120">
    <property type="entry name" value="KRUPPEL-LIKE FACTOR 15"/>
    <property type="match status" value="1"/>
</dbReference>
<dbReference type="GO" id="GO:0000978">
    <property type="term" value="F:RNA polymerase II cis-regulatory region sequence-specific DNA binding"/>
    <property type="evidence" value="ECO:0007669"/>
    <property type="project" value="UniProtKB-ARBA"/>
</dbReference>
<organism evidence="9 10">
    <name type="scientific">Hortaea werneckii</name>
    <name type="common">Black yeast</name>
    <name type="synonym">Cladosporium werneckii</name>
    <dbReference type="NCBI Taxonomy" id="91943"/>
    <lineage>
        <taxon>Eukaryota</taxon>
        <taxon>Fungi</taxon>
        <taxon>Dikarya</taxon>
        <taxon>Ascomycota</taxon>
        <taxon>Pezizomycotina</taxon>
        <taxon>Dothideomycetes</taxon>
        <taxon>Dothideomycetidae</taxon>
        <taxon>Mycosphaerellales</taxon>
        <taxon>Teratosphaeriaceae</taxon>
        <taxon>Hortaea</taxon>
    </lineage>
</organism>
<sequence>MYEDLSGSRHIYCCPVSLFGSLGYKTSVDFEYFLIIGCWLACRIRHTISALSKDRFAYPPITTAMVPASFGNDAGFQRRLNKAQRQHDAMDMTGKVSPFDIAYGTTTSASGSLATSSNALQPYQNRNFSVPATPLPPLPSVDIFNFLSIPEGPSHGTDTKLADEWTAPDIFSGSTFGNLYWPMSNQPLESTQTAYLPIESNYSSLGGAYIKKEDDFPICPSQLVLSPSAYASSPEATTTVSDASDEGQPAVFSTDIDTLMRAIQSKSGNKAERPKASQPAQPTTTRTTKAKKRHHCDLPGCGKTFTQKTHLNIHLRAHTGSKPFLCRHPTCNQRFTQLGNLKTHERRHTGERPYQCTTCGKRFAQHGNVRAHQIVHTDAKPFLCKLDHCTKQFTQLGNLKSHQNKFHTATIRRLRERFEKIRRGDVVERWEKEMWEYFGELYKNCNKGIKGRGKERKG</sequence>
<dbReference type="Gene3D" id="3.30.160.60">
    <property type="entry name" value="Classic Zinc Finger"/>
    <property type="match status" value="4"/>
</dbReference>
<feature type="domain" description="C2H2-type" evidence="8">
    <location>
        <begin position="354"/>
        <end position="381"/>
    </location>
</feature>
<dbReference type="Proteomes" id="UP000269539">
    <property type="component" value="Unassembled WGS sequence"/>
</dbReference>
<dbReference type="FunFam" id="3.30.160.60:FF:000151">
    <property type="entry name" value="Zinc finger and SCAN domain-containing 21"/>
    <property type="match status" value="1"/>
</dbReference>
<evidence type="ECO:0000259" key="8">
    <source>
        <dbReference type="PROSITE" id="PS50157"/>
    </source>
</evidence>
<evidence type="ECO:0000256" key="1">
    <source>
        <dbReference type="ARBA" id="ARBA00006991"/>
    </source>
</evidence>
<evidence type="ECO:0000256" key="2">
    <source>
        <dbReference type="ARBA" id="ARBA00022723"/>
    </source>
</evidence>
<evidence type="ECO:0000256" key="5">
    <source>
        <dbReference type="ARBA" id="ARBA00022833"/>
    </source>
</evidence>
<dbReference type="EMBL" id="QWIO01000645">
    <property type="protein sequence ID" value="RMY89422.1"/>
    <property type="molecule type" value="Genomic_DNA"/>
</dbReference>
<evidence type="ECO:0000256" key="4">
    <source>
        <dbReference type="ARBA" id="ARBA00022771"/>
    </source>
</evidence>
<dbReference type="GO" id="GO:0000981">
    <property type="term" value="F:DNA-binding transcription factor activity, RNA polymerase II-specific"/>
    <property type="evidence" value="ECO:0007669"/>
    <property type="project" value="TreeGrafter"/>
</dbReference>
<dbReference type="InterPro" id="IPR036236">
    <property type="entry name" value="Znf_C2H2_sf"/>
</dbReference>
<feature type="domain" description="C2H2-type" evidence="8">
    <location>
        <begin position="382"/>
        <end position="408"/>
    </location>
</feature>
<proteinExistence type="inferred from homology"/>
<feature type="domain" description="C2H2-type" evidence="8">
    <location>
        <begin position="294"/>
        <end position="323"/>
    </location>
</feature>
<dbReference type="GO" id="GO:0008270">
    <property type="term" value="F:zinc ion binding"/>
    <property type="evidence" value="ECO:0007669"/>
    <property type="project" value="UniProtKB-KW"/>
</dbReference>
<keyword evidence="2" id="KW-0479">Metal-binding</keyword>
<dbReference type="Pfam" id="PF00096">
    <property type="entry name" value="zf-C2H2"/>
    <property type="match status" value="2"/>
</dbReference>
<keyword evidence="4 6" id="KW-0863">Zinc-finger</keyword>
<name>A0A3M7FKW5_HORWE</name>
<feature type="domain" description="C2H2-type" evidence="8">
    <location>
        <begin position="324"/>
        <end position="353"/>
    </location>
</feature>
<evidence type="ECO:0000313" key="9">
    <source>
        <dbReference type="EMBL" id="RMY89422.1"/>
    </source>
</evidence>
<comment type="caution">
    <text evidence="9">The sequence shown here is derived from an EMBL/GenBank/DDBJ whole genome shotgun (WGS) entry which is preliminary data.</text>
</comment>
<reference evidence="9 10" key="1">
    <citation type="journal article" date="2018" name="BMC Genomics">
        <title>Genomic evidence for intraspecific hybridization in a clonal and extremely halotolerant yeast.</title>
        <authorList>
            <person name="Gostincar C."/>
            <person name="Stajich J.E."/>
            <person name="Zupancic J."/>
            <person name="Zalar P."/>
            <person name="Gunde-Cimerman N."/>
        </authorList>
    </citation>
    <scope>NUCLEOTIDE SEQUENCE [LARGE SCALE GENOMIC DNA]</scope>
    <source>
        <strain evidence="9 10">EXF-10513</strain>
    </source>
</reference>
<accession>A0A3M7FKW5</accession>
<dbReference type="SUPFAM" id="SSF57667">
    <property type="entry name" value="beta-beta-alpha zinc fingers"/>
    <property type="match status" value="2"/>
</dbReference>
<dbReference type="SMART" id="SM00355">
    <property type="entry name" value="ZnF_C2H2"/>
    <property type="match status" value="4"/>
</dbReference>
<evidence type="ECO:0000256" key="3">
    <source>
        <dbReference type="ARBA" id="ARBA00022737"/>
    </source>
</evidence>
<dbReference type="PROSITE" id="PS50157">
    <property type="entry name" value="ZINC_FINGER_C2H2_2"/>
    <property type="match status" value="4"/>
</dbReference>
<comment type="similarity">
    <text evidence="1">Belongs to the krueppel C2H2-type zinc-finger protein family.</text>
</comment>
<dbReference type="VEuPathDB" id="FungiDB:BTJ68_13519"/>
<evidence type="ECO:0000256" key="7">
    <source>
        <dbReference type="SAM" id="MobiDB-lite"/>
    </source>
</evidence>
<keyword evidence="3" id="KW-0677">Repeat</keyword>